<accession>A0A8T4GC53</accession>
<name>A0A8T4GC53_9EURY</name>
<keyword evidence="1" id="KW-0175">Coiled coil</keyword>
<evidence type="ECO:0000256" key="2">
    <source>
        <dbReference type="SAM" id="MobiDB-lite"/>
    </source>
</evidence>
<keyword evidence="3" id="KW-1133">Transmembrane helix</keyword>
<feature type="region of interest" description="Disordered" evidence="2">
    <location>
        <begin position="78"/>
        <end position="104"/>
    </location>
</feature>
<sequence length="104" mass="11263">MSLALPFDAEDAFNGVFLFVTTLLGFFGGGFIGLLIGFAAGYTYIDLTRRVADLEATVNALIREKETLRQRLDEVDGDRVGGATDGGVDVTREGVARSEDERSR</sequence>
<dbReference type="EMBL" id="JAGGKQ010000003">
    <property type="protein sequence ID" value="MBP1921683.1"/>
    <property type="molecule type" value="Genomic_DNA"/>
</dbReference>
<reference evidence="4" key="1">
    <citation type="submission" date="2021-03" db="EMBL/GenBank/DDBJ databases">
        <title>Genomic Encyclopedia of Type Strains, Phase IV (KMG-IV): sequencing the most valuable type-strain genomes for metagenomic binning, comparative biology and taxonomic classification.</title>
        <authorList>
            <person name="Goeker M."/>
        </authorList>
    </citation>
    <scope>NUCLEOTIDE SEQUENCE</scope>
    <source>
        <strain evidence="4">DSM 23564</strain>
    </source>
</reference>
<gene>
    <name evidence="4" type="ORF">J2751_000676</name>
</gene>
<keyword evidence="5" id="KW-1185">Reference proteome</keyword>
<feature type="compositionally biased region" description="Basic and acidic residues" evidence="2">
    <location>
        <begin position="90"/>
        <end position="104"/>
    </location>
</feature>
<feature type="coiled-coil region" evidence="1">
    <location>
        <begin position="44"/>
        <end position="78"/>
    </location>
</feature>
<keyword evidence="3" id="KW-0812">Transmembrane</keyword>
<proteinExistence type="predicted"/>
<evidence type="ECO:0000313" key="4">
    <source>
        <dbReference type="EMBL" id="MBP1921683.1"/>
    </source>
</evidence>
<dbReference type="RefSeq" id="WP_209483136.1">
    <property type="nucleotide sequence ID" value="NZ_JAGGKQ010000003.1"/>
</dbReference>
<dbReference type="OrthoDB" id="386330at2157"/>
<comment type="caution">
    <text evidence="4">The sequence shown here is derived from an EMBL/GenBank/DDBJ whole genome shotgun (WGS) entry which is preliminary data.</text>
</comment>
<keyword evidence="3" id="KW-0472">Membrane</keyword>
<dbReference type="Proteomes" id="UP000823588">
    <property type="component" value="Unassembled WGS sequence"/>
</dbReference>
<evidence type="ECO:0000256" key="3">
    <source>
        <dbReference type="SAM" id="Phobius"/>
    </source>
</evidence>
<protein>
    <submittedName>
        <fullName evidence="4">Uncharacterized protein</fullName>
    </submittedName>
</protein>
<feature type="transmembrane region" description="Helical" evidence="3">
    <location>
        <begin position="12"/>
        <end position="40"/>
    </location>
</feature>
<organism evidence="4 5">
    <name type="scientific">Halorubrum alkaliphilum</name>
    <dbReference type="NCBI Taxonomy" id="261290"/>
    <lineage>
        <taxon>Archaea</taxon>
        <taxon>Methanobacteriati</taxon>
        <taxon>Methanobacteriota</taxon>
        <taxon>Stenosarchaea group</taxon>
        <taxon>Halobacteria</taxon>
        <taxon>Halobacteriales</taxon>
        <taxon>Haloferacaceae</taxon>
        <taxon>Halorubrum</taxon>
    </lineage>
</organism>
<evidence type="ECO:0000256" key="1">
    <source>
        <dbReference type="SAM" id="Coils"/>
    </source>
</evidence>
<evidence type="ECO:0000313" key="5">
    <source>
        <dbReference type="Proteomes" id="UP000823588"/>
    </source>
</evidence>
<dbReference type="AlphaFoldDB" id="A0A8T4GC53"/>